<dbReference type="Pfam" id="PF26255">
    <property type="entry name" value="Viral_env_HRPV"/>
    <property type="match status" value="1"/>
</dbReference>
<dbReference type="InterPro" id="IPR058677">
    <property type="entry name" value="ORF4_N"/>
</dbReference>
<dbReference type="Proteomes" id="UP000011519">
    <property type="component" value="Unassembled WGS sequence"/>
</dbReference>
<organism evidence="4 5">
    <name type="scientific">Natrialba hulunbeirensis JCM 10989</name>
    <dbReference type="NCBI Taxonomy" id="1227493"/>
    <lineage>
        <taxon>Archaea</taxon>
        <taxon>Methanobacteriati</taxon>
        <taxon>Methanobacteriota</taxon>
        <taxon>Stenosarchaea group</taxon>
        <taxon>Halobacteria</taxon>
        <taxon>Halobacteriales</taxon>
        <taxon>Natrialbaceae</taxon>
        <taxon>Natrialba</taxon>
    </lineage>
</organism>
<evidence type="ECO:0000256" key="1">
    <source>
        <dbReference type="SAM" id="MobiDB-lite"/>
    </source>
</evidence>
<evidence type="ECO:0000256" key="2">
    <source>
        <dbReference type="SAM" id="Phobius"/>
    </source>
</evidence>
<dbReference type="RefSeq" id="WP_006654154.1">
    <property type="nucleotide sequence ID" value="NZ_AOIM01000038.1"/>
</dbReference>
<dbReference type="AlphaFoldDB" id="L9ZSY6"/>
<gene>
    <name evidence="4" type="ORF">C483_14977</name>
</gene>
<dbReference type="PROSITE" id="PS51318">
    <property type="entry name" value="TAT"/>
    <property type="match status" value="1"/>
</dbReference>
<feature type="region of interest" description="Disordered" evidence="1">
    <location>
        <begin position="1"/>
        <end position="30"/>
    </location>
</feature>
<comment type="caution">
    <text evidence="4">The sequence shown here is derived from an EMBL/GenBank/DDBJ whole genome shotgun (WGS) entry which is preliminary data.</text>
</comment>
<sequence>MTSAISTDETRSTDSPQPTPTAHDSEPVSRRGFLERSAIAGGALITLGAAGDRVAPKYSPIGQVQAIPPAAIGFYLASGAAAGVTTGSILWHEPGTDLDPEDVLEDQLYEAAASVADGREAFVNEMEQEFLGPDDPQDTPYGRVAWQEIRAAAVRAIVDGGSQEDAVDAAHDALDKQTTRSVINIVERRNTGLNALVQQLTLDVEESIGVFEHVEFDSGNTRGLALSTASEEEDVENIDWLRPIEASQTEDAADDEFVMYEWKVDLPVDPTELEGRDEPLWEIGLGHTSGSDSLFGAAVETEWAQNWDEYGIHTDDSYSLVAEHSDLGETTVLDTGEITSEVLAVVETAYTDIRGDVQTYVSNLYDGVQQGAIDPADVLSSQDIVDEFGDSDDQARVAAELLAIGANVPDSASYRATISHPDLQADELEGLLYPQFDGEALNLRSGMTLEPEDYRMAYFGYESAVDDGFETTTLSGEEALEIHSVSGLEDEISIEDEYEPEAGVDGEVILWTGSGAPEPITDPDEHDGWQIVVTGETTDHVADVSEAVEDGEQWILETTDLAEGEAIESVEVVPSVEYSRSIDYVADPTEVDGDETIERMENLREQVDDLEEALEDDSSPGLTFPDDPFETTGGVLAGIAIIGAAIAVVVGVVTNLLPFGGD</sequence>
<name>L9ZSY6_9EURY</name>
<feature type="domain" description="Envelope protein N-terminal" evidence="3">
    <location>
        <begin position="102"/>
        <end position="403"/>
    </location>
</feature>
<dbReference type="PATRIC" id="fig|1227493.4.peg.3010"/>
<dbReference type="STRING" id="1227493.C483_14977"/>
<dbReference type="EMBL" id="AOIM01000038">
    <property type="protein sequence ID" value="ELY88652.1"/>
    <property type="molecule type" value="Genomic_DNA"/>
</dbReference>
<evidence type="ECO:0000313" key="4">
    <source>
        <dbReference type="EMBL" id="ELY88652.1"/>
    </source>
</evidence>
<reference evidence="4 5" key="1">
    <citation type="journal article" date="2014" name="PLoS Genet.">
        <title>Phylogenetically driven sequencing of extremely halophilic archaea reveals strategies for static and dynamic osmo-response.</title>
        <authorList>
            <person name="Becker E.A."/>
            <person name="Seitzer P.M."/>
            <person name="Tritt A."/>
            <person name="Larsen D."/>
            <person name="Krusor M."/>
            <person name="Yao A.I."/>
            <person name="Wu D."/>
            <person name="Madern D."/>
            <person name="Eisen J.A."/>
            <person name="Darling A.E."/>
            <person name="Facciotti M.T."/>
        </authorList>
    </citation>
    <scope>NUCLEOTIDE SEQUENCE [LARGE SCALE GENOMIC DNA]</scope>
    <source>
        <strain evidence="4 5">JCM 10989</strain>
    </source>
</reference>
<keyword evidence="2" id="KW-0812">Transmembrane</keyword>
<dbReference type="InterPro" id="IPR006311">
    <property type="entry name" value="TAT_signal"/>
</dbReference>
<protein>
    <recommendedName>
        <fullName evidence="3">Envelope protein N-terminal domain-containing protein</fullName>
    </recommendedName>
</protein>
<proteinExistence type="predicted"/>
<keyword evidence="2" id="KW-0472">Membrane</keyword>
<accession>L9ZSY6</accession>
<evidence type="ECO:0000259" key="3">
    <source>
        <dbReference type="Pfam" id="PF26255"/>
    </source>
</evidence>
<feature type="compositionally biased region" description="Polar residues" evidence="1">
    <location>
        <begin position="1"/>
        <end position="22"/>
    </location>
</feature>
<evidence type="ECO:0000313" key="5">
    <source>
        <dbReference type="Proteomes" id="UP000011519"/>
    </source>
</evidence>
<keyword evidence="2" id="KW-1133">Transmembrane helix</keyword>
<feature type="transmembrane region" description="Helical" evidence="2">
    <location>
        <begin position="635"/>
        <end position="657"/>
    </location>
</feature>
<keyword evidence="5" id="KW-1185">Reference proteome</keyword>